<proteinExistence type="predicted"/>
<dbReference type="EMBL" id="KV417502">
    <property type="protein sequence ID" value="KZP28721.1"/>
    <property type="molecule type" value="Genomic_DNA"/>
</dbReference>
<organism evidence="2 3">
    <name type="scientific">Athelia psychrophila</name>
    <dbReference type="NCBI Taxonomy" id="1759441"/>
    <lineage>
        <taxon>Eukaryota</taxon>
        <taxon>Fungi</taxon>
        <taxon>Dikarya</taxon>
        <taxon>Basidiomycota</taxon>
        <taxon>Agaricomycotina</taxon>
        <taxon>Agaricomycetes</taxon>
        <taxon>Agaricomycetidae</taxon>
        <taxon>Atheliales</taxon>
        <taxon>Atheliaceae</taxon>
        <taxon>Athelia</taxon>
    </lineage>
</organism>
<evidence type="ECO:0000313" key="3">
    <source>
        <dbReference type="Proteomes" id="UP000076532"/>
    </source>
</evidence>
<gene>
    <name evidence="2" type="ORF">FIBSPDRAFT_927477</name>
</gene>
<sequence>MSQTQTIQHDNMLISLPYPFLSQPPKNKQKRRAAPAPDAPLPSPPPPSPKSKISMWSQKVAPGPPAPRSPFNASPLAQVHIVKTPSTAGSAALHDHRVDLASVGYASMFVSFAAGPQSARLVPPTPAPKAPAALRPRSKSTSHAKPKPAAARAKKHLPPPASTDAALIQLLDGGAAPLALRVPDEAEALEYAPLISAGMRASAGAAWVRFSARSGLDLDLDLDLEGAGDEKRGSVDSDLRSAYRVLPRELDPAVPTSLPAALSRSRNILALPARGGGVEKHLRKPLYLAEIELAFPKTPTSPSMPATPKSPRSIRGGGARARRNSGKGRKGGRPAPLDLAPQSPRGEFLSDSFAPSPRRSPRRVRVPVPASPAPARKNSESSDATLCAPGGLRSSFDDSDGEGLVKAGTVWEREEARRGALRKKPSMALKGMRRMFGRA</sequence>
<feature type="region of interest" description="Disordered" evidence="1">
    <location>
        <begin position="119"/>
        <end position="160"/>
    </location>
</feature>
<dbReference type="OrthoDB" id="10582216at2759"/>
<evidence type="ECO:0000256" key="1">
    <source>
        <dbReference type="SAM" id="MobiDB-lite"/>
    </source>
</evidence>
<feature type="region of interest" description="Disordered" evidence="1">
    <location>
        <begin position="1"/>
        <end position="72"/>
    </location>
</feature>
<name>A0A166RW55_9AGAM</name>
<dbReference type="Proteomes" id="UP000076532">
    <property type="component" value="Unassembled WGS sequence"/>
</dbReference>
<keyword evidence="3" id="KW-1185">Reference proteome</keyword>
<feature type="compositionally biased region" description="Basic residues" evidence="1">
    <location>
        <begin position="419"/>
        <end position="439"/>
    </location>
</feature>
<feature type="compositionally biased region" description="Pro residues" evidence="1">
    <location>
        <begin position="37"/>
        <end position="49"/>
    </location>
</feature>
<dbReference type="AlphaFoldDB" id="A0A166RW55"/>
<evidence type="ECO:0000313" key="2">
    <source>
        <dbReference type="EMBL" id="KZP28721.1"/>
    </source>
</evidence>
<feature type="compositionally biased region" description="Basic residues" evidence="1">
    <location>
        <begin position="136"/>
        <end position="157"/>
    </location>
</feature>
<feature type="region of interest" description="Disordered" evidence="1">
    <location>
        <begin position="297"/>
        <end position="439"/>
    </location>
</feature>
<reference evidence="2 3" key="1">
    <citation type="journal article" date="2016" name="Mol. Biol. Evol.">
        <title>Comparative Genomics of Early-Diverging Mushroom-Forming Fungi Provides Insights into the Origins of Lignocellulose Decay Capabilities.</title>
        <authorList>
            <person name="Nagy L.G."/>
            <person name="Riley R."/>
            <person name="Tritt A."/>
            <person name="Adam C."/>
            <person name="Daum C."/>
            <person name="Floudas D."/>
            <person name="Sun H."/>
            <person name="Yadav J.S."/>
            <person name="Pangilinan J."/>
            <person name="Larsson K.H."/>
            <person name="Matsuura K."/>
            <person name="Barry K."/>
            <person name="Labutti K."/>
            <person name="Kuo R."/>
            <person name="Ohm R.A."/>
            <person name="Bhattacharya S.S."/>
            <person name="Shirouzu T."/>
            <person name="Yoshinaga Y."/>
            <person name="Martin F.M."/>
            <person name="Grigoriev I.V."/>
            <person name="Hibbett D.S."/>
        </authorList>
    </citation>
    <scope>NUCLEOTIDE SEQUENCE [LARGE SCALE GENOMIC DNA]</scope>
    <source>
        <strain evidence="2 3">CBS 109695</strain>
    </source>
</reference>
<feature type="compositionally biased region" description="Basic residues" evidence="1">
    <location>
        <begin position="320"/>
        <end position="332"/>
    </location>
</feature>
<protein>
    <submittedName>
        <fullName evidence="2">Uncharacterized protein</fullName>
    </submittedName>
</protein>
<accession>A0A166RW55</accession>